<gene>
    <name evidence="1" type="ORF">METZ01_LOCUS343390</name>
</gene>
<protein>
    <submittedName>
        <fullName evidence="1">Uncharacterized protein</fullName>
    </submittedName>
</protein>
<name>A0A382QYM5_9ZZZZ</name>
<reference evidence="1" key="1">
    <citation type="submission" date="2018-05" db="EMBL/GenBank/DDBJ databases">
        <authorList>
            <person name="Lanie J.A."/>
            <person name="Ng W.-L."/>
            <person name="Kazmierczak K.M."/>
            <person name="Andrzejewski T.M."/>
            <person name="Davidsen T.M."/>
            <person name="Wayne K.J."/>
            <person name="Tettelin H."/>
            <person name="Glass J.I."/>
            <person name="Rusch D."/>
            <person name="Podicherti R."/>
            <person name="Tsui H.-C.T."/>
            <person name="Winkler M.E."/>
        </authorList>
    </citation>
    <scope>NUCLEOTIDE SEQUENCE</scope>
</reference>
<accession>A0A382QYM5</accession>
<proteinExistence type="predicted"/>
<organism evidence="1">
    <name type="scientific">marine metagenome</name>
    <dbReference type="NCBI Taxonomy" id="408172"/>
    <lineage>
        <taxon>unclassified sequences</taxon>
        <taxon>metagenomes</taxon>
        <taxon>ecological metagenomes</taxon>
    </lineage>
</organism>
<feature type="non-terminal residue" evidence="1">
    <location>
        <position position="181"/>
    </location>
</feature>
<sequence length="181" mass="19797">MSLFSKVLLVVVLAAFSVVGAYRWAGRALGPTVEVNNPERYVGRTSVLDFSVETPGGTIAGVEAVLEQGDTRISLFSLAAPREARVEQETHERIRIVRTFDLNDLPGATEGPARLIVTAVRPVLYGLRQASTSRTHSLELRFEPPRLTVLSTQHYVNHGGAEMIVYRVTPNDVESGVIVDN</sequence>
<dbReference type="AlphaFoldDB" id="A0A382QYM5"/>
<evidence type="ECO:0000313" key="1">
    <source>
        <dbReference type="EMBL" id="SVC90536.1"/>
    </source>
</evidence>
<dbReference type="EMBL" id="UINC01117832">
    <property type="protein sequence ID" value="SVC90536.1"/>
    <property type="molecule type" value="Genomic_DNA"/>
</dbReference>